<sequence length="305" mass="33874">MLKLRSVSGLTTITQGADTSCVPFAQLAYLNANTLKELNIRPADEIDWRTIIYGDTKTPAVYSSLTKFLLGIPENPYRTIWAAIEDAVSFPALLELDVLGDYPFNDDLLFRGNGGTLQKLTIPFRALARNALGRFNVFSRSGVTRMNSVDIDAVDNMDEDLIVGQAGACIAQQIHNILEATKILFLWSDTDDEHMLNAIKTAPNTAVLQELELYYLPLGADDMLSIISALPSLVTLTCEIDGSVRDFEALPASEHLTALREKYRPLNSNFRRLYILDCDNCNWADLESDSEDDDECPCCGGFHHD</sequence>
<keyword evidence="2" id="KW-1185">Reference proteome</keyword>
<name>A0A9W8GT36_9FUNG</name>
<comment type="caution">
    <text evidence="1">The sequence shown here is derived from an EMBL/GenBank/DDBJ whole genome shotgun (WGS) entry which is preliminary data.</text>
</comment>
<dbReference type="Proteomes" id="UP001140011">
    <property type="component" value="Unassembled WGS sequence"/>
</dbReference>
<dbReference type="AlphaFoldDB" id="A0A9W8GT36"/>
<gene>
    <name evidence="1" type="ORF">GGI19_006961</name>
</gene>
<evidence type="ECO:0000313" key="1">
    <source>
        <dbReference type="EMBL" id="KAJ2741381.1"/>
    </source>
</evidence>
<dbReference type="EMBL" id="JANBUH010001992">
    <property type="protein sequence ID" value="KAJ2741381.1"/>
    <property type="molecule type" value="Genomic_DNA"/>
</dbReference>
<feature type="non-terminal residue" evidence="1">
    <location>
        <position position="305"/>
    </location>
</feature>
<accession>A0A9W8GT36</accession>
<organism evidence="1 2">
    <name type="scientific">Coemansia pectinata</name>
    <dbReference type="NCBI Taxonomy" id="1052879"/>
    <lineage>
        <taxon>Eukaryota</taxon>
        <taxon>Fungi</taxon>
        <taxon>Fungi incertae sedis</taxon>
        <taxon>Zoopagomycota</taxon>
        <taxon>Kickxellomycotina</taxon>
        <taxon>Kickxellomycetes</taxon>
        <taxon>Kickxellales</taxon>
        <taxon>Kickxellaceae</taxon>
        <taxon>Coemansia</taxon>
    </lineage>
</organism>
<reference evidence="1" key="1">
    <citation type="submission" date="2022-07" db="EMBL/GenBank/DDBJ databases">
        <title>Phylogenomic reconstructions and comparative analyses of Kickxellomycotina fungi.</title>
        <authorList>
            <person name="Reynolds N.K."/>
            <person name="Stajich J.E."/>
            <person name="Barry K."/>
            <person name="Grigoriev I.V."/>
            <person name="Crous P."/>
            <person name="Smith M.E."/>
        </authorList>
    </citation>
    <scope>NUCLEOTIDE SEQUENCE</scope>
    <source>
        <strain evidence="1">BCRC 34297</strain>
    </source>
</reference>
<evidence type="ECO:0000313" key="2">
    <source>
        <dbReference type="Proteomes" id="UP001140011"/>
    </source>
</evidence>
<protein>
    <submittedName>
        <fullName evidence="1">Uncharacterized protein</fullName>
    </submittedName>
</protein>
<proteinExistence type="predicted"/>
<dbReference type="OrthoDB" id="5533928at2759"/>